<protein>
    <submittedName>
        <fullName evidence="2">Uncharacterized protein</fullName>
    </submittedName>
</protein>
<keyword evidence="3" id="KW-1185">Reference proteome</keyword>
<gene>
    <name evidence="2" type="ORF">INT44_005889</name>
</gene>
<dbReference type="EMBL" id="JAEPRA010000007">
    <property type="protein sequence ID" value="KAG2182908.1"/>
    <property type="molecule type" value="Genomic_DNA"/>
</dbReference>
<dbReference type="OrthoDB" id="10507348at2759"/>
<keyword evidence="1" id="KW-1133">Transmembrane helix</keyword>
<reference evidence="2" key="1">
    <citation type="submission" date="2020-12" db="EMBL/GenBank/DDBJ databases">
        <title>Metabolic potential, ecology and presence of endohyphal bacteria is reflected in genomic diversity of Mucoromycotina.</title>
        <authorList>
            <person name="Muszewska A."/>
            <person name="Okrasinska A."/>
            <person name="Steczkiewicz K."/>
            <person name="Drgas O."/>
            <person name="Orlowska M."/>
            <person name="Perlinska-Lenart U."/>
            <person name="Aleksandrzak-Piekarczyk T."/>
            <person name="Szatraj K."/>
            <person name="Zielenkiewicz U."/>
            <person name="Pilsyk S."/>
            <person name="Malc E."/>
            <person name="Mieczkowski P."/>
            <person name="Kruszewska J.S."/>
            <person name="Biernat P."/>
            <person name="Pawlowska J."/>
        </authorList>
    </citation>
    <scope>NUCLEOTIDE SEQUENCE</scope>
    <source>
        <strain evidence="2">WA0000051536</strain>
    </source>
</reference>
<evidence type="ECO:0000256" key="1">
    <source>
        <dbReference type="SAM" id="Phobius"/>
    </source>
</evidence>
<feature type="transmembrane region" description="Helical" evidence="1">
    <location>
        <begin position="12"/>
        <end position="30"/>
    </location>
</feature>
<evidence type="ECO:0000313" key="3">
    <source>
        <dbReference type="Proteomes" id="UP000612746"/>
    </source>
</evidence>
<keyword evidence="1" id="KW-0472">Membrane</keyword>
<evidence type="ECO:0000313" key="2">
    <source>
        <dbReference type="EMBL" id="KAG2182908.1"/>
    </source>
</evidence>
<dbReference type="Proteomes" id="UP000612746">
    <property type="component" value="Unassembled WGS sequence"/>
</dbReference>
<proteinExistence type="predicted"/>
<name>A0A8H7Q027_9FUNG</name>
<organism evidence="2 3">
    <name type="scientific">Umbelopsis vinacea</name>
    <dbReference type="NCBI Taxonomy" id="44442"/>
    <lineage>
        <taxon>Eukaryota</taxon>
        <taxon>Fungi</taxon>
        <taxon>Fungi incertae sedis</taxon>
        <taxon>Mucoromycota</taxon>
        <taxon>Mucoromycotina</taxon>
        <taxon>Umbelopsidomycetes</taxon>
        <taxon>Umbelopsidales</taxon>
        <taxon>Umbelopsidaceae</taxon>
        <taxon>Umbelopsis</taxon>
    </lineage>
</organism>
<dbReference type="AlphaFoldDB" id="A0A8H7Q027"/>
<accession>A0A8H7Q027</accession>
<sequence length="82" mass="8854">MPASLTDTALFAGIIVLAIALLMILFVYAFNYSRPGIYLDDENSAQAGPQSSFSSPVADFAVAMHQVDQPVRTKHTQSILPL</sequence>
<keyword evidence="1" id="KW-0812">Transmembrane</keyword>
<comment type="caution">
    <text evidence="2">The sequence shown here is derived from an EMBL/GenBank/DDBJ whole genome shotgun (WGS) entry which is preliminary data.</text>
</comment>